<accession>A0A934K508</accession>
<comment type="caution">
    <text evidence="7">The sequence shown here is derived from an EMBL/GenBank/DDBJ whole genome shotgun (WGS) entry which is preliminary data.</text>
</comment>
<evidence type="ECO:0000256" key="1">
    <source>
        <dbReference type="ARBA" id="ARBA00000086"/>
    </source>
</evidence>
<gene>
    <name evidence="7" type="ORF">JF922_12885</name>
</gene>
<evidence type="ECO:0000259" key="6">
    <source>
        <dbReference type="SMART" id="SM00478"/>
    </source>
</evidence>
<organism evidence="7 8">
    <name type="scientific">Candidatus Nephthysia bennettiae</name>
    <dbReference type="NCBI Taxonomy" id="3127016"/>
    <lineage>
        <taxon>Bacteria</taxon>
        <taxon>Bacillati</taxon>
        <taxon>Candidatus Dormiibacterota</taxon>
        <taxon>Candidatus Dormibacteria</taxon>
        <taxon>Candidatus Dormibacterales</taxon>
        <taxon>Candidatus Dormibacteraceae</taxon>
        <taxon>Candidatus Nephthysia</taxon>
    </lineage>
</organism>
<dbReference type="PANTHER" id="PTHR43003:SF5">
    <property type="entry name" value="DNA-3-METHYLADENINE GLYCOSYLASE"/>
    <property type="match status" value="1"/>
</dbReference>
<dbReference type="Gene3D" id="1.10.340.30">
    <property type="entry name" value="Hypothetical protein, domain 2"/>
    <property type="match status" value="1"/>
</dbReference>
<evidence type="ECO:0000256" key="3">
    <source>
        <dbReference type="ARBA" id="ARBA00012000"/>
    </source>
</evidence>
<comment type="similarity">
    <text evidence="2">Belongs to the alkylbase DNA glycosidase AlkA family.</text>
</comment>
<evidence type="ECO:0000256" key="2">
    <source>
        <dbReference type="ARBA" id="ARBA00010817"/>
    </source>
</evidence>
<dbReference type="Gene3D" id="1.10.1670.40">
    <property type="match status" value="1"/>
</dbReference>
<evidence type="ECO:0000313" key="8">
    <source>
        <dbReference type="Proteomes" id="UP000612893"/>
    </source>
</evidence>
<dbReference type="InterPro" id="IPR051912">
    <property type="entry name" value="Alkylbase_DNA_Glycosylase/TA"/>
</dbReference>
<evidence type="ECO:0000256" key="4">
    <source>
        <dbReference type="ARBA" id="ARBA00022763"/>
    </source>
</evidence>
<dbReference type="PANTHER" id="PTHR43003">
    <property type="entry name" value="DNA-3-METHYLADENINE GLYCOSYLASE"/>
    <property type="match status" value="1"/>
</dbReference>
<keyword evidence="5" id="KW-0234">DNA repair</keyword>
<dbReference type="Pfam" id="PF00730">
    <property type="entry name" value="HhH-GPD"/>
    <property type="match status" value="1"/>
</dbReference>
<dbReference type="GO" id="GO:0003905">
    <property type="term" value="F:alkylbase DNA N-glycosylase activity"/>
    <property type="evidence" value="ECO:0007669"/>
    <property type="project" value="UniProtKB-EC"/>
</dbReference>
<dbReference type="InterPro" id="IPR003265">
    <property type="entry name" value="HhH-GPD_domain"/>
</dbReference>
<dbReference type="CDD" id="cd00056">
    <property type="entry name" value="ENDO3c"/>
    <property type="match status" value="1"/>
</dbReference>
<comment type="catalytic activity">
    <reaction evidence="1">
        <text>Hydrolysis of alkylated DNA, releasing 3-methyladenine, 3-methylguanine, 7-methylguanine and 7-methyladenine.</text>
        <dbReference type="EC" id="3.2.2.21"/>
    </reaction>
</comment>
<evidence type="ECO:0000313" key="7">
    <source>
        <dbReference type="EMBL" id="MBJ7598964.1"/>
    </source>
</evidence>
<name>A0A934K508_9BACT</name>
<dbReference type="EC" id="3.2.2.21" evidence="3"/>
<dbReference type="FunFam" id="1.10.340.30:FF:000004">
    <property type="entry name" value="DNA-3-methyladenine glycosylase II"/>
    <property type="match status" value="1"/>
</dbReference>
<protein>
    <recommendedName>
        <fullName evidence="3">DNA-3-methyladenine glycosylase II</fullName>
        <ecNumber evidence="3">3.2.2.21</ecNumber>
    </recommendedName>
</protein>
<dbReference type="SMART" id="SM00478">
    <property type="entry name" value="ENDO3c"/>
    <property type="match status" value="1"/>
</dbReference>
<dbReference type="EMBL" id="JAEKNR010000136">
    <property type="protein sequence ID" value="MBJ7598964.1"/>
    <property type="molecule type" value="Genomic_DNA"/>
</dbReference>
<feature type="domain" description="HhH-GPD" evidence="6">
    <location>
        <begin position="45"/>
        <end position="196"/>
    </location>
</feature>
<dbReference type="SUPFAM" id="SSF48150">
    <property type="entry name" value="DNA-glycosylase"/>
    <property type="match status" value="1"/>
</dbReference>
<dbReference type="AlphaFoldDB" id="A0A934K508"/>
<dbReference type="GO" id="GO:0006281">
    <property type="term" value="P:DNA repair"/>
    <property type="evidence" value="ECO:0007669"/>
    <property type="project" value="UniProtKB-KW"/>
</dbReference>
<evidence type="ECO:0000256" key="5">
    <source>
        <dbReference type="ARBA" id="ARBA00023204"/>
    </source>
</evidence>
<keyword evidence="8" id="KW-1185">Reference proteome</keyword>
<dbReference type="Proteomes" id="UP000612893">
    <property type="component" value="Unassembled WGS sequence"/>
</dbReference>
<dbReference type="InterPro" id="IPR011257">
    <property type="entry name" value="DNA_glycosylase"/>
</dbReference>
<proteinExistence type="inferred from homology"/>
<reference evidence="7" key="1">
    <citation type="submission" date="2020-10" db="EMBL/GenBank/DDBJ databases">
        <title>Ca. Dormibacterota MAGs.</title>
        <authorList>
            <person name="Montgomery K."/>
        </authorList>
    </citation>
    <scope>NUCLEOTIDE SEQUENCE [LARGE SCALE GENOMIC DNA]</scope>
    <source>
        <strain evidence="7">SC8812_S17_10</strain>
    </source>
</reference>
<keyword evidence="4" id="KW-0227">DNA damage</keyword>
<sequence length="202" mass="21731">MAAAAAELARRDPALARLIAVLGPPALRPPSDGYFAALVRSISFQQLAGRAAAAIHGRFIANFDGGLSPTAVLALPEAAFRSAGLSAAKTASIRDLAARSLDGTVPLEGLEAYSDDEIVERLSAVRGIGRWTAEMFLIFQLRRPDVWPVDDFAVRKGYAILHDLAVSPKPRELALLGDAYRPYRSTAAWYCWRANDTVLPTA</sequence>